<feature type="chain" id="PRO_5042372385" description="Leucine-rich repeat-containing N-terminal plant-type domain-containing protein" evidence="3">
    <location>
        <begin position="20"/>
        <end position="340"/>
    </location>
</feature>
<dbReference type="PANTHER" id="PTHR48057:SF25">
    <property type="entry name" value="LEUCINE-RICH REPEAT-CONTAINING N-TERMINAL PLANT-TYPE DOMAIN-CONTAINING PROTEIN"/>
    <property type="match status" value="1"/>
</dbReference>
<name>A0A453G5P3_AEGTS</name>
<dbReference type="Proteomes" id="UP000015105">
    <property type="component" value="Chromosome 3D"/>
</dbReference>
<reference evidence="6" key="2">
    <citation type="journal article" date="2017" name="Nat. Plants">
        <title>The Aegilops tauschii genome reveals multiple impacts of transposons.</title>
        <authorList>
            <person name="Zhao G."/>
            <person name="Zou C."/>
            <person name="Li K."/>
            <person name="Wang K."/>
            <person name="Li T."/>
            <person name="Gao L."/>
            <person name="Zhang X."/>
            <person name="Wang H."/>
            <person name="Yang Z."/>
            <person name="Liu X."/>
            <person name="Jiang W."/>
            <person name="Mao L."/>
            <person name="Kong X."/>
            <person name="Jiao Y."/>
            <person name="Jia J."/>
        </authorList>
    </citation>
    <scope>NUCLEOTIDE SEQUENCE [LARGE SCALE GENOMIC DNA]</scope>
    <source>
        <strain evidence="6">cv. AL8/78</strain>
    </source>
</reference>
<dbReference type="AlphaFoldDB" id="A0A453G5P3"/>
<dbReference type="EnsemblPlants" id="AET3Gv20895300.6">
    <property type="protein sequence ID" value="AET3Gv20895300.6"/>
    <property type="gene ID" value="AET3Gv20895300"/>
</dbReference>
<dbReference type="SUPFAM" id="SSF52058">
    <property type="entry name" value="L domain-like"/>
    <property type="match status" value="1"/>
</dbReference>
<dbReference type="InterPro" id="IPR013210">
    <property type="entry name" value="LRR_N_plant-typ"/>
</dbReference>
<feature type="domain" description="Leucine-rich repeat-containing N-terminal plant-type" evidence="4">
    <location>
        <begin position="27"/>
        <end position="76"/>
    </location>
</feature>
<dbReference type="Pfam" id="PF08263">
    <property type="entry name" value="LRRNT_2"/>
    <property type="match status" value="1"/>
</dbReference>
<reference evidence="5" key="3">
    <citation type="journal article" date="2017" name="Nature">
        <title>Genome sequence of the progenitor of the wheat D genome Aegilops tauschii.</title>
        <authorList>
            <person name="Luo M.C."/>
            <person name="Gu Y.Q."/>
            <person name="Puiu D."/>
            <person name="Wang H."/>
            <person name="Twardziok S.O."/>
            <person name="Deal K.R."/>
            <person name="Huo N."/>
            <person name="Zhu T."/>
            <person name="Wang L."/>
            <person name="Wang Y."/>
            <person name="McGuire P.E."/>
            <person name="Liu S."/>
            <person name="Long H."/>
            <person name="Ramasamy R.K."/>
            <person name="Rodriguez J.C."/>
            <person name="Van S.L."/>
            <person name="Yuan L."/>
            <person name="Wang Z."/>
            <person name="Xia Z."/>
            <person name="Xiao L."/>
            <person name="Anderson O.D."/>
            <person name="Ouyang S."/>
            <person name="Liang Y."/>
            <person name="Zimin A.V."/>
            <person name="Pertea G."/>
            <person name="Qi P."/>
            <person name="Bennetzen J.L."/>
            <person name="Dai X."/>
            <person name="Dawson M.W."/>
            <person name="Muller H.G."/>
            <person name="Kugler K."/>
            <person name="Rivarola-Duarte L."/>
            <person name="Spannagl M."/>
            <person name="Mayer K.F.X."/>
            <person name="Lu F.H."/>
            <person name="Bevan M.W."/>
            <person name="Leroy P."/>
            <person name="Li P."/>
            <person name="You F.M."/>
            <person name="Sun Q."/>
            <person name="Liu Z."/>
            <person name="Lyons E."/>
            <person name="Wicker T."/>
            <person name="Salzberg S.L."/>
            <person name="Devos K.M."/>
            <person name="Dvorak J."/>
        </authorList>
    </citation>
    <scope>NUCLEOTIDE SEQUENCE [LARGE SCALE GENOMIC DNA]</scope>
    <source>
        <strain evidence="5">cv. AL8/78</strain>
    </source>
</reference>
<keyword evidence="1" id="KW-0433">Leucine-rich repeat</keyword>
<dbReference type="InterPro" id="IPR032675">
    <property type="entry name" value="LRR_dom_sf"/>
</dbReference>
<accession>A0A453G5P3</accession>
<sequence>MHGYRKLVVCLLLLSSLSSYFDHGISSSDVQCLKDLKQSLIDPNILENDLEIKSRWNFTDIGDNGGICGFTGVECWHPNENRVLSLRLGNLGLEGPFPRGLELCASMTTLDLSGNNFSGPLSEHISEQMPYVSFLDLSNNSFSGGIPASIMNMTYLNILALQHNQFASEIANFRRSTFHASFRSTLPRTRCSVPSRTLCRASRPPTSWATRGSAGRRWTRSARRGSGCGYTSVLFGFGRCLSGFRSRCTGSTTRPSSGRRLGSSWGSWWPSTFRTSCSVGGSSPIPFVFVGDSVYMSVGLENAPAAFVGLSCGKYVGKQVVCVVTRVKYVYIPMNITNIS</sequence>
<dbReference type="EnsemblPlants" id="AET3Gv20895300.11">
    <property type="protein sequence ID" value="AET3Gv20895300.11"/>
    <property type="gene ID" value="AET3Gv20895300"/>
</dbReference>
<dbReference type="Pfam" id="PF00560">
    <property type="entry name" value="LRR_1"/>
    <property type="match status" value="2"/>
</dbReference>
<dbReference type="Gramene" id="AET3Gv20895300.11">
    <property type="protein sequence ID" value="AET3Gv20895300.11"/>
    <property type="gene ID" value="AET3Gv20895300"/>
</dbReference>
<keyword evidence="2" id="KW-0677">Repeat</keyword>
<keyword evidence="6" id="KW-1185">Reference proteome</keyword>
<evidence type="ECO:0000256" key="2">
    <source>
        <dbReference type="ARBA" id="ARBA00022737"/>
    </source>
</evidence>
<dbReference type="Gramene" id="AET3Gv20895300.6">
    <property type="protein sequence ID" value="AET3Gv20895300.6"/>
    <property type="gene ID" value="AET3Gv20895300"/>
</dbReference>
<dbReference type="InterPro" id="IPR052595">
    <property type="entry name" value="LRRC69/RLP"/>
</dbReference>
<feature type="signal peptide" evidence="3">
    <location>
        <begin position="1"/>
        <end position="19"/>
    </location>
</feature>
<evidence type="ECO:0000313" key="6">
    <source>
        <dbReference type="Proteomes" id="UP000015105"/>
    </source>
</evidence>
<reference evidence="5" key="4">
    <citation type="submission" date="2019-03" db="UniProtKB">
        <authorList>
            <consortium name="EnsemblPlants"/>
        </authorList>
    </citation>
    <scope>IDENTIFICATION</scope>
</reference>
<reference evidence="6" key="1">
    <citation type="journal article" date="2014" name="Science">
        <title>Ancient hybridizations among the ancestral genomes of bread wheat.</title>
        <authorList>
            <consortium name="International Wheat Genome Sequencing Consortium,"/>
            <person name="Marcussen T."/>
            <person name="Sandve S.R."/>
            <person name="Heier L."/>
            <person name="Spannagl M."/>
            <person name="Pfeifer M."/>
            <person name="Jakobsen K.S."/>
            <person name="Wulff B.B."/>
            <person name="Steuernagel B."/>
            <person name="Mayer K.F."/>
            <person name="Olsen O.A."/>
        </authorList>
    </citation>
    <scope>NUCLEOTIDE SEQUENCE [LARGE SCALE GENOMIC DNA]</scope>
    <source>
        <strain evidence="6">cv. AL8/78</strain>
    </source>
</reference>
<evidence type="ECO:0000256" key="3">
    <source>
        <dbReference type="SAM" id="SignalP"/>
    </source>
</evidence>
<proteinExistence type="predicted"/>
<dbReference type="Gene3D" id="3.80.10.10">
    <property type="entry name" value="Ribonuclease Inhibitor"/>
    <property type="match status" value="1"/>
</dbReference>
<organism evidence="5 6">
    <name type="scientific">Aegilops tauschii subsp. strangulata</name>
    <name type="common">Goatgrass</name>
    <dbReference type="NCBI Taxonomy" id="200361"/>
    <lineage>
        <taxon>Eukaryota</taxon>
        <taxon>Viridiplantae</taxon>
        <taxon>Streptophyta</taxon>
        <taxon>Embryophyta</taxon>
        <taxon>Tracheophyta</taxon>
        <taxon>Spermatophyta</taxon>
        <taxon>Magnoliopsida</taxon>
        <taxon>Liliopsida</taxon>
        <taxon>Poales</taxon>
        <taxon>Poaceae</taxon>
        <taxon>BOP clade</taxon>
        <taxon>Pooideae</taxon>
        <taxon>Triticodae</taxon>
        <taxon>Triticeae</taxon>
        <taxon>Triticinae</taxon>
        <taxon>Aegilops</taxon>
    </lineage>
</organism>
<evidence type="ECO:0000313" key="5">
    <source>
        <dbReference type="EnsemblPlants" id="AET3Gv20895300.10"/>
    </source>
</evidence>
<evidence type="ECO:0000259" key="4">
    <source>
        <dbReference type="Pfam" id="PF08263"/>
    </source>
</evidence>
<protein>
    <recommendedName>
        <fullName evidence="4">Leucine-rich repeat-containing N-terminal plant-type domain-containing protein</fullName>
    </recommendedName>
</protein>
<reference evidence="5" key="5">
    <citation type="journal article" date="2021" name="G3 (Bethesda)">
        <title>Aegilops tauschii genome assembly Aet v5.0 features greater sequence contiguity and improved annotation.</title>
        <authorList>
            <person name="Wang L."/>
            <person name="Zhu T."/>
            <person name="Rodriguez J.C."/>
            <person name="Deal K.R."/>
            <person name="Dubcovsky J."/>
            <person name="McGuire P.E."/>
            <person name="Lux T."/>
            <person name="Spannagl M."/>
            <person name="Mayer K.F.X."/>
            <person name="Baldrich P."/>
            <person name="Meyers B.C."/>
            <person name="Huo N."/>
            <person name="Gu Y.Q."/>
            <person name="Zhou H."/>
            <person name="Devos K.M."/>
            <person name="Bennetzen J.L."/>
            <person name="Unver T."/>
            <person name="Budak H."/>
            <person name="Gulick P.J."/>
            <person name="Galiba G."/>
            <person name="Kalapos B."/>
            <person name="Nelson D.R."/>
            <person name="Li P."/>
            <person name="You F.M."/>
            <person name="Luo M.C."/>
            <person name="Dvorak J."/>
        </authorList>
    </citation>
    <scope>NUCLEOTIDE SEQUENCE [LARGE SCALE GENOMIC DNA]</scope>
    <source>
        <strain evidence="5">cv. AL8/78</strain>
    </source>
</reference>
<dbReference type="PANTHER" id="PTHR48057">
    <property type="entry name" value="LEUCINE-RICH REPEAT SERINE/THREONINE-PROTEIN KINASE 1"/>
    <property type="match status" value="1"/>
</dbReference>
<keyword evidence="3" id="KW-0732">Signal</keyword>
<dbReference type="Gramene" id="AET3Gv20895300.10">
    <property type="protein sequence ID" value="AET3Gv20895300.10"/>
    <property type="gene ID" value="AET3Gv20895300"/>
</dbReference>
<evidence type="ECO:0000256" key="1">
    <source>
        <dbReference type="ARBA" id="ARBA00022614"/>
    </source>
</evidence>
<dbReference type="InterPro" id="IPR001611">
    <property type="entry name" value="Leu-rich_rpt"/>
</dbReference>
<dbReference type="EnsemblPlants" id="AET3Gv20895300.10">
    <property type="protein sequence ID" value="AET3Gv20895300.10"/>
    <property type="gene ID" value="AET3Gv20895300"/>
</dbReference>